<protein>
    <submittedName>
        <fullName evidence="1">Uncharacterized protein</fullName>
    </submittedName>
</protein>
<dbReference type="AlphaFoldDB" id="A0A6A5W2F4"/>
<dbReference type="Proteomes" id="UP000799779">
    <property type="component" value="Unassembled WGS sequence"/>
</dbReference>
<dbReference type="EMBL" id="ML977632">
    <property type="protein sequence ID" value="KAF1995930.1"/>
    <property type="molecule type" value="Genomic_DNA"/>
</dbReference>
<keyword evidence="2" id="KW-1185">Reference proteome</keyword>
<evidence type="ECO:0000313" key="1">
    <source>
        <dbReference type="EMBL" id="KAF1995930.1"/>
    </source>
</evidence>
<accession>A0A6A5W2F4</accession>
<feature type="non-terminal residue" evidence="1">
    <location>
        <position position="1"/>
    </location>
</feature>
<evidence type="ECO:0000313" key="2">
    <source>
        <dbReference type="Proteomes" id="UP000799779"/>
    </source>
</evidence>
<dbReference type="PANTHER" id="PTHR10039">
    <property type="entry name" value="AMELOGENIN"/>
    <property type="match status" value="1"/>
</dbReference>
<dbReference type="PANTHER" id="PTHR10039:SF5">
    <property type="entry name" value="NACHT DOMAIN-CONTAINING PROTEIN"/>
    <property type="match status" value="1"/>
</dbReference>
<gene>
    <name evidence="1" type="ORF">P154DRAFT_609896</name>
</gene>
<reference evidence="1" key="1">
    <citation type="journal article" date="2020" name="Stud. Mycol.">
        <title>101 Dothideomycetes genomes: a test case for predicting lifestyles and emergence of pathogens.</title>
        <authorList>
            <person name="Haridas S."/>
            <person name="Albert R."/>
            <person name="Binder M."/>
            <person name="Bloem J."/>
            <person name="Labutti K."/>
            <person name="Salamov A."/>
            <person name="Andreopoulos B."/>
            <person name="Baker S."/>
            <person name="Barry K."/>
            <person name="Bills G."/>
            <person name="Bluhm B."/>
            <person name="Cannon C."/>
            <person name="Castanera R."/>
            <person name="Culley D."/>
            <person name="Daum C."/>
            <person name="Ezra D."/>
            <person name="Gonzalez J."/>
            <person name="Henrissat B."/>
            <person name="Kuo A."/>
            <person name="Liang C."/>
            <person name="Lipzen A."/>
            <person name="Lutzoni F."/>
            <person name="Magnuson J."/>
            <person name="Mondo S."/>
            <person name="Nolan M."/>
            <person name="Ohm R."/>
            <person name="Pangilinan J."/>
            <person name="Park H.-J."/>
            <person name="Ramirez L."/>
            <person name="Alfaro M."/>
            <person name="Sun H."/>
            <person name="Tritt A."/>
            <person name="Yoshinaga Y."/>
            <person name="Zwiers L.-H."/>
            <person name="Turgeon B."/>
            <person name="Goodwin S."/>
            <person name="Spatafora J."/>
            <person name="Crous P."/>
            <person name="Grigoriev I."/>
        </authorList>
    </citation>
    <scope>NUCLEOTIDE SEQUENCE</scope>
    <source>
        <strain evidence="1">CBS 123094</strain>
    </source>
</reference>
<organism evidence="1 2">
    <name type="scientific">Amniculicola lignicola CBS 123094</name>
    <dbReference type="NCBI Taxonomy" id="1392246"/>
    <lineage>
        <taxon>Eukaryota</taxon>
        <taxon>Fungi</taxon>
        <taxon>Dikarya</taxon>
        <taxon>Ascomycota</taxon>
        <taxon>Pezizomycotina</taxon>
        <taxon>Dothideomycetes</taxon>
        <taxon>Pleosporomycetidae</taxon>
        <taxon>Pleosporales</taxon>
        <taxon>Amniculicolaceae</taxon>
        <taxon>Amniculicola</taxon>
    </lineage>
</organism>
<sequence length="167" mass="19204">VKICVSSHLWTVFEHAFGAKPSLQLEDLTRNDMRERVRSKFGAHRRFIDFCDHNLNQAQQLQDNIVEKSEGVFLWTQLVTQSLLEGLSGAEKPTELQRRLDALSKKLENLFREMLKSLDKDHYARASQLFQLTKALVKTLTLLVHAIENIDHASLHHVRGSTRYGAL</sequence>
<proteinExistence type="predicted"/>
<dbReference type="OrthoDB" id="3694244at2759"/>
<name>A0A6A5W2F4_9PLEO</name>